<accession>A0ACC6L159</accession>
<protein>
    <submittedName>
        <fullName evidence="1">Uncharacterized protein</fullName>
    </submittedName>
</protein>
<organism evidence="1 2">
    <name type="scientific">Pedobacter africanus</name>
    <dbReference type="NCBI Taxonomy" id="151894"/>
    <lineage>
        <taxon>Bacteria</taxon>
        <taxon>Pseudomonadati</taxon>
        <taxon>Bacteroidota</taxon>
        <taxon>Sphingobacteriia</taxon>
        <taxon>Sphingobacteriales</taxon>
        <taxon>Sphingobacteriaceae</taxon>
        <taxon>Pedobacter</taxon>
    </lineage>
</organism>
<comment type="caution">
    <text evidence="1">The sequence shown here is derived from an EMBL/GenBank/DDBJ whole genome shotgun (WGS) entry which is preliminary data.</text>
</comment>
<reference evidence="1" key="1">
    <citation type="submission" date="2023-07" db="EMBL/GenBank/DDBJ databases">
        <title>Sorghum-associated microbial communities from plants grown in Nebraska, USA.</title>
        <authorList>
            <person name="Schachtman D."/>
        </authorList>
    </citation>
    <scope>NUCLEOTIDE SEQUENCE</scope>
    <source>
        <strain evidence="1">2697</strain>
    </source>
</reference>
<sequence length="128" mass="14391">MERTNKNDGERIAEYLRYCNIGTPAPYCAAFLSFVFGQAGLKQPRTAWSPALFPVSRLVKEPKPGIVYGIYFAKLGRIGHCGITESLRHSWLTGIEGNTNVAGSRDGDGVYRRIRHTRTIARYADWLK</sequence>
<evidence type="ECO:0000313" key="1">
    <source>
        <dbReference type="EMBL" id="MDR6785239.1"/>
    </source>
</evidence>
<keyword evidence="2" id="KW-1185">Reference proteome</keyword>
<dbReference type="Proteomes" id="UP001246858">
    <property type="component" value="Unassembled WGS sequence"/>
</dbReference>
<name>A0ACC6L159_9SPHI</name>
<evidence type="ECO:0000313" key="2">
    <source>
        <dbReference type="Proteomes" id="UP001246858"/>
    </source>
</evidence>
<gene>
    <name evidence="1" type="ORF">J2X78_003813</name>
</gene>
<proteinExistence type="predicted"/>
<dbReference type="EMBL" id="JAVDTF010000003">
    <property type="protein sequence ID" value="MDR6785239.1"/>
    <property type="molecule type" value="Genomic_DNA"/>
</dbReference>